<dbReference type="Proteomes" id="UP000184139">
    <property type="component" value="Unassembled WGS sequence"/>
</dbReference>
<organism evidence="2 3">
    <name type="scientific">Desulfofustis glycolicus DSM 9705</name>
    <dbReference type="NCBI Taxonomy" id="1121409"/>
    <lineage>
        <taxon>Bacteria</taxon>
        <taxon>Pseudomonadati</taxon>
        <taxon>Thermodesulfobacteriota</taxon>
        <taxon>Desulfobulbia</taxon>
        <taxon>Desulfobulbales</taxon>
        <taxon>Desulfocapsaceae</taxon>
        <taxon>Desulfofustis</taxon>
    </lineage>
</organism>
<dbReference type="Gene3D" id="3.60.21.10">
    <property type="match status" value="1"/>
</dbReference>
<reference evidence="2 3" key="1">
    <citation type="submission" date="2016-11" db="EMBL/GenBank/DDBJ databases">
        <authorList>
            <person name="Jaros S."/>
            <person name="Januszkiewicz K."/>
            <person name="Wedrychowicz H."/>
        </authorList>
    </citation>
    <scope>NUCLEOTIDE SEQUENCE [LARGE SCALE GENOMIC DNA]</scope>
    <source>
        <strain evidence="2 3">DSM 9705</strain>
    </source>
</reference>
<proteinExistence type="predicted"/>
<dbReference type="Pfam" id="PF00149">
    <property type="entry name" value="Metallophos"/>
    <property type="match status" value="1"/>
</dbReference>
<protein>
    <recommendedName>
        <fullName evidence="1">Calcineurin-like phosphoesterase domain-containing protein</fullName>
    </recommendedName>
</protein>
<dbReference type="InterPro" id="IPR029052">
    <property type="entry name" value="Metallo-depent_PP-like"/>
</dbReference>
<keyword evidence="3" id="KW-1185">Reference proteome</keyword>
<evidence type="ECO:0000259" key="1">
    <source>
        <dbReference type="Pfam" id="PF00149"/>
    </source>
</evidence>
<name>A0A1M5VEU2_9BACT</name>
<dbReference type="RefSeq" id="WP_073375052.1">
    <property type="nucleotide sequence ID" value="NZ_FQXS01000008.1"/>
</dbReference>
<dbReference type="SUPFAM" id="SSF56300">
    <property type="entry name" value="Metallo-dependent phosphatases"/>
    <property type="match status" value="1"/>
</dbReference>
<dbReference type="PANTHER" id="PTHR37523">
    <property type="entry name" value="METALLOPHOSPHOESTERASE"/>
    <property type="match status" value="1"/>
</dbReference>
<dbReference type="PANTHER" id="PTHR37523:SF1">
    <property type="entry name" value="CALCINEURIN-LIKE PHOSPHOESTERASE DOMAIN-CONTAINING PROTEIN"/>
    <property type="match status" value="1"/>
</dbReference>
<dbReference type="GO" id="GO:0016787">
    <property type="term" value="F:hydrolase activity"/>
    <property type="evidence" value="ECO:0007669"/>
    <property type="project" value="InterPro"/>
</dbReference>
<dbReference type="InterPro" id="IPR004843">
    <property type="entry name" value="Calcineurin-like_PHP"/>
</dbReference>
<feature type="domain" description="Calcineurin-like phosphoesterase" evidence="1">
    <location>
        <begin position="1"/>
        <end position="189"/>
    </location>
</feature>
<dbReference type="STRING" id="1121409.SAMN02745124_01645"/>
<gene>
    <name evidence="2" type="ORF">SAMN02745124_01645</name>
</gene>
<dbReference type="AlphaFoldDB" id="A0A1M5VEU2"/>
<sequence length="230" mass="24959">MKIIAIGDIHMATDTIASIDGIDTADLVIINGDLTNFGGTHEAKEVLDAVLSANQSVLAQFGNLDKPEINDYLEELGINLHRQARLLHNRVCLIGLGGSNKTPFATPSEFSEEQLAAGIDEAYEQARGFIDLAEPLEKIHIPTILVSHTPPFGTAVDRLRSGTHVGSSAVRTFIEERQPELCICGHIHEAAGSDRIGRTPIYNPGMLSQGGWLEISVDKSTVQTTFHERI</sequence>
<dbReference type="EMBL" id="FQXS01000008">
    <property type="protein sequence ID" value="SHH73802.1"/>
    <property type="molecule type" value="Genomic_DNA"/>
</dbReference>
<evidence type="ECO:0000313" key="2">
    <source>
        <dbReference type="EMBL" id="SHH73802.1"/>
    </source>
</evidence>
<dbReference type="OrthoDB" id="332939at2"/>
<evidence type="ECO:0000313" key="3">
    <source>
        <dbReference type="Proteomes" id="UP000184139"/>
    </source>
</evidence>
<accession>A0A1M5VEU2</accession>